<dbReference type="SMART" id="SM00389">
    <property type="entry name" value="HOX"/>
    <property type="match status" value="3"/>
</dbReference>
<dbReference type="InterPro" id="IPR001356">
    <property type="entry name" value="HD"/>
</dbReference>
<dbReference type="GO" id="GO:0003677">
    <property type="term" value="F:DNA binding"/>
    <property type="evidence" value="ECO:0007669"/>
    <property type="project" value="UniProtKB-UniRule"/>
</dbReference>
<feature type="DNA-binding region" description="Homeobox" evidence="2">
    <location>
        <begin position="312"/>
        <end position="372"/>
    </location>
</feature>
<evidence type="ECO:0000256" key="3">
    <source>
        <dbReference type="RuleBase" id="RU000682"/>
    </source>
</evidence>
<keyword evidence="2 3" id="KW-0539">Nucleus</keyword>
<sequence length="391" mass="46789">MEKADFDETSTTSVIEISTASSSNMSFNIKQEPNQEIPSMSINIKHELLEETSDFELHQPNVAGNPRLFGNSLREIAKTEPEEKEAAGRLYSFLQEDGEKLGRSKVEQRFKQYKRRELLKENPYKSNDEVTLRKYGMGKVEYEMHKVKMRSRYAQMTEQEREEYKKKYRLKYHLKKTLEKEEKKETKKITSFKEITPEIQQSLAYFQNRRPSKEELEKLSEQTGIFWLTIRKWFQKMRDREKYGIGEFRKPEDQMITSVMSKRFLEIFEVYPNPPKEIIEMLIQETGLSGTKIRTWFRNRRANQSRLPPHEKKRNYERFTEDAIQFLEQAYQTRPARANSYYYETLAEKLGCKKEKIKEWFDRRKRKAQTGSPIILNLDHNGYLSNRSIEL</sequence>
<feature type="DNA-binding region" description="Homeobox" evidence="2">
    <location>
        <begin position="249"/>
        <end position="308"/>
    </location>
</feature>
<dbReference type="InterPro" id="IPR009057">
    <property type="entry name" value="Homeodomain-like_sf"/>
</dbReference>
<feature type="domain" description="Homeobox" evidence="4">
    <location>
        <begin position="182"/>
        <end position="244"/>
    </location>
</feature>
<comment type="subcellular location">
    <subcellularLocation>
        <location evidence="1 2 3">Nucleus</location>
    </subcellularLocation>
</comment>
<dbReference type="Gene3D" id="1.10.10.60">
    <property type="entry name" value="Homeodomain-like"/>
    <property type="match status" value="3"/>
</dbReference>
<feature type="DNA-binding region" description="Homeobox" evidence="2">
    <location>
        <begin position="184"/>
        <end position="245"/>
    </location>
</feature>
<keyword evidence="5" id="KW-1185">Reference proteome</keyword>
<evidence type="ECO:0000256" key="2">
    <source>
        <dbReference type="PROSITE-ProRule" id="PRU00108"/>
    </source>
</evidence>
<dbReference type="SUPFAM" id="SSF46689">
    <property type="entry name" value="Homeodomain-like"/>
    <property type="match status" value="3"/>
</dbReference>
<proteinExistence type="predicted"/>
<feature type="domain" description="Homeobox" evidence="4">
    <location>
        <begin position="247"/>
        <end position="307"/>
    </location>
</feature>
<name>A0A914DMA0_9BILA</name>
<protein>
    <submittedName>
        <fullName evidence="6">Homeobox domain-containing protein</fullName>
    </submittedName>
</protein>
<dbReference type="Pfam" id="PF00046">
    <property type="entry name" value="Homeodomain"/>
    <property type="match status" value="1"/>
</dbReference>
<evidence type="ECO:0000259" key="4">
    <source>
        <dbReference type="PROSITE" id="PS50071"/>
    </source>
</evidence>
<dbReference type="Proteomes" id="UP000887540">
    <property type="component" value="Unplaced"/>
</dbReference>
<accession>A0A914DMA0</accession>
<dbReference type="GO" id="GO:0005634">
    <property type="term" value="C:nucleus"/>
    <property type="evidence" value="ECO:0007669"/>
    <property type="project" value="UniProtKB-SubCell"/>
</dbReference>
<dbReference type="PROSITE" id="PS50071">
    <property type="entry name" value="HOMEOBOX_2"/>
    <property type="match status" value="3"/>
</dbReference>
<dbReference type="AlphaFoldDB" id="A0A914DMA0"/>
<dbReference type="CDD" id="cd00086">
    <property type="entry name" value="homeodomain"/>
    <property type="match status" value="3"/>
</dbReference>
<evidence type="ECO:0000313" key="5">
    <source>
        <dbReference type="Proteomes" id="UP000887540"/>
    </source>
</evidence>
<dbReference type="WBParaSite" id="ACRNAN_scaffold3211.g26208.t1">
    <property type="protein sequence ID" value="ACRNAN_scaffold3211.g26208.t1"/>
    <property type="gene ID" value="ACRNAN_scaffold3211.g26208"/>
</dbReference>
<feature type="domain" description="Homeobox" evidence="4">
    <location>
        <begin position="310"/>
        <end position="371"/>
    </location>
</feature>
<keyword evidence="2 3" id="KW-0238">DNA-binding</keyword>
<keyword evidence="2 3" id="KW-0371">Homeobox</keyword>
<evidence type="ECO:0000313" key="6">
    <source>
        <dbReference type="WBParaSite" id="ACRNAN_scaffold3211.g26208.t1"/>
    </source>
</evidence>
<organism evidence="5 6">
    <name type="scientific">Acrobeloides nanus</name>
    <dbReference type="NCBI Taxonomy" id="290746"/>
    <lineage>
        <taxon>Eukaryota</taxon>
        <taxon>Metazoa</taxon>
        <taxon>Ecdysozoa</taxon>
        <taxon>Nematoda</taxon>
        <taxon>Chromadorea</taxon>
        <taxon>Rhabditida</taxon>
        <taxon>Tylenchina</taxon>
        <taxon>Cephalobomorpha</taxon>
        <taxon>Cephaloboidea</taxon>
        <taxon>Cephalobidae</taxon>
        <taxon>Acrobeloides</taxon>
    </lineage>
</organism>
<evidence type="ECO:0000256" key="1">
    <source>
        <dbReference type="ARBA" id="ARBA00004123"/>
    </source>
</evidence>
<reference evidence="6" key="1">
    <citation type="submission" date="2022-11" db="UniProtKB">
        <authorList>
            <consortium name="WormBaseParasite"/>
        </authorList>
    </citation>
    <scope>IDENTIFICATION</scope>
</reference>